<dbReference type="GO" id="GO:0031966">
    <property type="term" value="C:mitochondrial membrane"/>
    <property type="evidence" value="ECO:0007669"/>
    <property type="project" value="UniProtKB-SubCell"/>
</dbReference>
<reference evidence="13" key="1">
    <citation type="submission" date="2025-08" db="UniProtKB">
        <authorList>
            <consortium name="Ensembl"/>
        </authorList>
    </citation>
    <scope>IDENTIFICATION</scope>
</reference>
<keyword evidence="8" id="KW-0496">Mitochondrion</keyword>
<sequence length="170" mass="19207">MLAGTIMEVVSSWIPAIGFTILPNVGGFLTAPIVKREMKWYRSLKLPPWRPPNWLFGPVWGALYTSMGYGSYLVWRDLGGFNEKSFAPLGLYVGQLALNWSWTPVFFGQRRIGLGLVVILLITGAATATTVAWNRVNKAAACLMYPYIAWLMFASLLNYRIWRDNPDKKN</sequence>
<evidence type="ECO:0000256" key="3">
    <source>
        <dbReference type="ARBA" id="ARBA00017151"/>
    </source>
</evidence>
<dbReference type="InterPro" id="IPR038330">
    <property type="entry name" value="TspO/MBR-related_sf"/>
</dbReference>
<evidence type="ECO:0000256" key="7">
    <source>
        <dbReference type="ARBA" id="ARBA00023055"/>
    </source>
</evidence>
<feature type="transmembrane region" description="Helical" evidence="12">
    <location>
        <begin position="86"/>
        <end position="107"/>
    </location>
</feature>
<dbReference type="FunFam" id="1.20.1260.100:FF:000001">
    <property type="entry name" value="translocator protein 2"/>
    <property type="match status" value="1"/>
</dbReference>
<dbReference type="GO" id="GO:0072656">
    <property type="term" value="P:maintenance of protein location in mitochondrion"/>
    <property type="evidence" value="ECO:0007669"/>
    <property type="project" value="Ensembl"/>
</dbReference>
<dbReference type="InterPro" id="IPR004307">
    <property type="entry name" value="TspO_MBR"/>
</dbReference>
<keyword evidence="10" id="KW-0675">Receptor</keyword>
<dbReference type="GO" id="GO:0072655">
    <property type="term" value="P:establishment of protein localization to mitochondrion"/>
    <property type="evidence" value="ECO:0007669"/>
    <property type="project" value="Ensembl"/>
</dbReference>
<feature type="transmembrane region" description="Helical" evidence="12">
    <location>
        <begin position="12"/>
        <end position="34"/>
    </location>
</feature>
<dbReference type="GO" id="GO:2000379">
    <property type="term" value="P:positive regulation of reactive oxygen species metabolic process"/>
    <property type="evidence" value="ECO:0007669"/>
    <property type="project" value="Ensembl"/>
</dbReference>
<evidence type="ECO:0000256" key="6">
    <source>
        <dbReference type="ARBA" id="ARBA00022989"/>
    </source>
</evidence>
<evidence type="ECO:0000256" key="11">
    <source>
        <dbReference type="ARBA" id="ARBA00029576"/>
    </source>
</evidence>
<dbReference type="GO" id="GO:0044325">
    <property type="term" value="F:transmembrane transporter binding"/>
    <property type="evidence" value="ECO:0007669"/>
    <property type="project" value="Ensembl"/>
</dbReference>
<keyword evidence="6 12" id="KW-1133">Transmembrane helix</keyword>
<comment type="similarity">
    <text evidence="2">Belongs to the TspO/BZRP family.</text>
</comment>
<organism evidence="13 14">
    <name type="scientific">Naja naja</name>
    <name type="common">Indian cobra</name>
    <dbReference type="NCBI Taxonomy" id="35670"/>
    <lineage>
        <taxon>Eukaryota</taxon>
        <taxon>Metazoa</taxon>
        <taxon>Chordata</taxon>
        <taxon>Craniata</taxon>
        <taxon>Vertebrata</taxon>
        <taxon>Euteleostomi</taxon>
        <taxon>Lepidosauria</taxon>
        <taxon>Squamata</taxon>
        <taxon>Bifurcata</taxon>
        <taxon>Unidentata</taxon>
        <taxon>Episquamata</taxon>
        <taxon>Toxicofera</taxon>
        <taxon>Serpentes</taxon>
        <taxon>Colubroidea</taxon>
        <taxon>Elapidae</taxon>
        <taxon>Elapinae</taxon>
        <taxon>Naja</taxon>
    </lineage>
</organism>
<accession>A0A8C6Y9C6</accession>
<name>A0A8C6Y9C6_NAJNA</name>
<dbReference type="PANTHER" id="PTHR10057:SF5">
    <property type="entry name" value="TRANSLOCATOR PROTEIN"/>
    <property type="match status" value="1"/>
</dbReference>
<keyword evidence="14" id="KW-1185">Reference proteome</keyword>
<dbReference type="GO" id="GO:1903579">
    <property type="term" value="P:negative regulation of ATP metabolic process"/>
    <property type="evidence" value="ECO:0007669"/>
    <property type="project" value="Ensembl"/>
</dbReference>
<dbReference type="GO" id="GO:0005783">
    <property type="term" value="C:endoplasmic reticulum"/>
    <property type="evidence" value="ECO:0007669"/>
    <property type="project" value="TreeGrafter"/>
</dbReference>
<dbReference type="GO" id="GO:1901525">
    <property type="term" value="P:negative regulation of mitophagy"/>
    <property type="evidence" value="ECO:0007669"/>
    <property type="project" value="Ensembl"/>
</dbReference>
<dbReference type="CDD" id="cd15904">
    <property type="entry name" value="TSPO_MBR"/>
    <property type="match status" value="1"/>
</dbReference>
<dbReference type="Ensembl" id="ENSNNAT00000026881.1">
    <property type="protein sequence ID" value="ENSNNAP00000025644.1"/>
    <property type="gene ID" value="ENSNNAG00000016729.1"/>
</dbReference>
<keyword evidence="5 12" id="KW-0812">Transmembrane</keyword>
<keyword evidence="7" id="KW-0445">Lipid transport</keyword>
<dbReference type="Pfam" id="PF03073">
    <property type="entry name" value="TspO_MBR"/>
    <property type="match status" value="1"/>
</dbReference>
<reference evidence="13" key="2">
    <citation type="submission" date="2025-09" db="UniProtKB">
        <authorList>
            <consortium name="Ensembl"/>
        </authorList>
    </citation>
    <scope>IDENTIFICATION</scope>
</reference>
<feature type="transmembrane region" description="Helical" evidence="12">
    <location>
        <begin position="145"/>
        <end position="162"/>
    </location>
</feature>
<dbReference type="OMA" id="WSWLFFG"/>
<evidence type="ECO:0000256" key="12">
    <source>
        <dbReference type="SAM" id="Phobius"/>
    </source>
</evidence>
<feature type="transmembrane region" description="Helical" evidence="12">
    <location>
        <begin position="54"/>
        <end position="74"/>
    </location>
</feature>
<dbReference type="PANTHER" id="PTHR10057">
    <property type="entry name" value="PERIPHERAL-TYPE BENZODIAZEPINE RECEPTOR"/>
    <property type="match status" value="1"/>
</dbReference>
<feature type="transmembrane region" description="Helical" evidence="12">
    <location>
        <begin position="114"/>
        <end position="133"/>
    </location>
</feature>
<evidence type="ECO:0000256" key="2">
    <source>
        <dbReference type="ARBA" id="ARBA00007524"/>
    </source>
</evidence>
<evidence type="ECO:0000256" key="9">
    <source>
        <dbReference type="ARBA" id="ARBA00023136"/>
    </source>
</evidence>
<protein>
    <recommendedName>
        <fullName evidence="3">Translocator protein</fullName>
    </recommendedName>
    <alternativeName>
        <fullName evidence="11">Peripheral-type benzodiazepine receptor</fullName>
    </alternativeName>
</protein>
<dbReference type="OrthoDB" id="8841220at2759"/>
<evidence type="ECO:0000313" key="13">
    <source>
        <dbReference type="Ensembl" id="ENSNNAP00000025644.1"/>
    </source>
</evidence>
<dbReference type="GeneTree" id="ENSGT00390000012980"/>
<gene>
    <name evidence="13" type="primary">TSPO</name>
</gene>
<keyword evidence="9 12" id="KW-0472">Membrane</keyword>
<dbReference type="PIRSF" id="PIRSF005859">
    <property type="entry name" value="PBR"/>
    <property type="match status" value="1"/>
</dbReference>
<dbReference type="Gene3D" id="1.20.1260.100">
    <property type="entry name" value="TspO/MBR protein"/>
    <property type="match status" value="1"/>
</dbReference>
<evidence type="ECO:0000256" key="8">
    <source>
        <dbReference type="ARBA" id="ARBA00023128"/>
    </source>
</evidence>
<evidence type="ECO:0000313" key="14">
    <source>
        <dbReference type="Proteomes" id="UP000694559"/>
    </source>
</evidence>
<evidence type="ECO:0000256" key="5">
    <source>
        <dbReference type="ARBA" id="ARBA00022692"/>
    </source>
</evidence>
<keyword evidence="4" id="KW-0813">Transport</keyword>
<comment type="subcellular location">
    <subcellularLocation>
        <location evidence="1">Mitochondrion membrane</location>
        <topology evidence="1">Multi-pass membrane protein</topology>
    </subcellularLocation>
</comment>
<dbReference type="GO" id="GO:0015485">
    <property type="term" value="F:cholesterol binding"/>
    <property type="evidence" value="ECO:0007669"/>
    <property type="project" value="TreeGrafter"/>
</dbReference>
<evidence type="ECO:0000256" key="10">
    <source>
        <dbReference type="ARBA" id="ARBA00023170"/>
    </source>
</evidence>
<evidence type="ECO:0000256" key="1">
    <source>
        <dbReference type="ARBA" id="ARBA00004225"/>
    </source>
</evidence>
<proteinExistence type="inferred from homology"/>
<evidence type="ECO:0000256" key="4">
    <source>
        <dbReference type="ARBA" id="ARBA00022448"/>
    </source>
</evidence>
<dbReference type="GO" id="GO:0031397">
    <property type="term" value="P:negative regulation of protein ubiquitination"/>
    <property type="evidence" value="ECO:0007669"/>
    <property type="project" value="Ensembl"/>
</dbReference>
<dbReference type="AlphaFoldDB" id="A0A8C6Y9C6"/>
<dbReference type="GO" id="GO:0005829">
    <property type="term" value="C:cytosol"/>
    <property type="evidence" value="ECO:0007669"/>
    <property type="project" value="Ensembl"/>
</dbReference>
<dbReference type="Proteomes" id="UP000694559">
    <property type="component" value="Unplaced"/>
</dbReference>
<dbReference type="GO" id="GO:0006869">
    <property type="term" value="P:lipid transport"/>
    <property type="evidence" value="ECO:0007669"/>
    <property type="project" value="UniProtKB-KW"/>
</dbReference>